<reference evidence="1 2" key="1">
    <citation type="submission" date="2015-12" db="EMBL/GenBank/DDBJ databases">
        <title>Complete genome of Roseateles depolymerans KCTC 42856.</title>
        <authorList>
            <person name="Kim K.M."/>
        </authorList>
    </citation>
    <scope>NUCLEOTIDE SEQUENCE [LARGE SCALE GENOMIC DNA]</scope>
    <source>
        <strain evidence="1 2">KCTC 42856</strain>
    </source>
</reference>
<dbReference type="Proteomes" id="UP000060699">
    <property type="component" value="Chromosome"/>
</dbReference>
<name>A0A0U3CG27_9BURK</name>
<evidence type="ECO:0000313" key="1">
    <source>
        <dbReference type="EMBL" id="ALV07640.1"/>
    </source>
</evidence>
<protein>
    <submittedName>
        <fullName evidence="1">Uncharacterized protein</fullName>
    </submittedName>
</protein>
<dbReference type="KEGG" id="rdp:RD2015_3180"/>
<proteinExistence type="predicted"/>
<dbReference type="STRING" id="76731.RD2015_3180"/>
<organism evidence="1 2">
    <name type="scientific">Roseateles depolymerans</name>
    <dbReference type="NCBI Taxonomy" id="76731"/>
    <lineage>
        <taxon>Bacteria</taxon>
        <taxon>Pseudomonadati</taxon>
        <taxon>Pseudomonadota</taxon>
        <taxon>Betaproteobacteria</taxon>
        <taxon>Burkholderiales</taxon>
        <taxon>Sphaerotilaceae</taxon>
        <taxon>Roseateles</taxon>
    </lineage>
</organism>
<gene>
    <name evidence="1" type="ORF">RD2015_3180</name>
</gene>
<keyword evidence="2" id="KW-1185">Reference proteome</keyword>
<dbReference type="AlphaFoldDB" id="A0A0U3CG27"/>
<evidence type="ECO:0000313" key="2">
    <source>
        <dbReference type="Proteomes" id="UP000060699"/>
    </source>
</evidence>
<sequence>MRLKRNSPFVTSGQRVAQAPPRERRDTVARGAPIEAADAGSGDGYVSTPE</sequence>
<dbReference type="EMBL" id="CP013729">
    <property type="protein sequence ID" value="ALV07640.1"/>
    <property type="molecule type" value="Genomic_DNA"/>
</dbReference>
<accession>A0A0U3CG27</accession>